<comment type="caution">
    <text evidence="1">The sequence shown here is derived from an EMBL/GenBank/DDBJ whole genome shotgun (WGS) entry which is preliminary data.</text>
</comment>
<dbReference type="Proteomes" id="UP001108025">
    <property type="component" value="Unassembled WGS sequence"/>
</dbReference>
<sequence>MKLDYKKIHIGDLIRKEVEANNIESTRICKFMNCTENEIGNMYEAVSLPTNILLQWCKLLEYDFFRIYSQHLILFSAKNSSVASSQENKSALPSFRKNLYTKEIIKFILELIRTGKKTNTQIIEEYKIPKTTLLKWIEKY</sequence>
<name>A0A9Q3V425_9FLAO</name>
<gene>
    <name evidence="1" type="ORF">LO744_13020</name>
</gene>
<dbReference type="EMBL" id="JAJNAY010000001">
    <property type="protein sequence ID" value="MCD1117782.1"/>
    <property type="molecule type" value="Genomic_DNA"/>
</dbReference>
<reference evidence="1" key="1">
    <citation type="submission" date="2021-11" db="EMBL/GenBank/DDBJ databases">
        <title>Description of novel Chryseobacterium species.</title>
        <authorList>
            <person name="Saticioglu I.B."/>
            <person name="Ay H."/>
            <person name="Altun S."/>
            <person name="Duman M."/>
        </authorList>
    </citation>
    <scope>NUCLEOTIDE SEQUENCE</scope>
    <source>
        <strain evidence="1">C-17</strain>
    </source>
</reference>
<keyword evidence="2" id="KW-1185">Reference proteome</keyword>
<accession>A0A9Q3V425</accession>
<dbReference type="AlphaFoldDB" id="A0A9Q3V425"/>
<dbReference type="SUPFAM" id="SSF46689">
    <property type="entry name" value="Homeodomain-like"/>
    <property type="match status" value="1"/>
</dbReference>
<evidence type="ECO:0000313" key="1">
    <source>
        <dbReference type="EMBL" id="MCD1117782.1"/>
    </source>
</evidence>
<organism evidence="1 2">
    <name type="scientific">Chryseobacterium turcicum</name>
    <dbReference type="NCBI Taxonomy" id="2898076"/>
    <lineage>
        <taxon>Bacteria</taxon>
        <taxon>Pseudomonadati</taxon>
        <taxon>Bacteroidota</taxon>
        <taxon>Flavobacteriia</taxon>
        <taxon>Flavobacteriales</taxon>
        <taxon>Weeksellaceae</taxon>
        <taxon>Chryseobacterium group</taxon>
        <taxon>Chryseobacterium</taxon>
    </lineage>
</organism>
<evidence type="ECO:0000313" key="2">
    <source>
        <dbReference type="Proteomes" id="UP001108025"/>
    </source>
</evidence>
<protein>
    <submittedName>
        <fullName evidence="1">Transposase</fullName>
    </submittedName>
</protein>
<dbReference type="InterPro" id="IPR009057">
    <property type="entry name" value="Homeodomain-like_sf"/>
</dbReference>
<proteinExistence type="predicted"/>